<dbReference type="RefSeq" id="WP_025901569.1">
    <property type="nucleotide sequence ID" value="NZ_ATMJ01000047.1"/>
</dbReference>
<evidence type="ECO:0000313" key="1">
    <source>
        <dbReference type="EMBL" id="KFD22327.1"/>
    </source>
</evidence>
<protein>
    <submittedName>
        <fullName evidence="1">Uncharacterized protein</fullName>
    </submittedName>
</protein>
<comment type="caution">
    <text evidence="1">The sequence shown here is derived from an EMBL/GenBank/DDBJ whole genome shotgun (WGS) entry which is preliminary data.</text>
</comment>
<name>A0A085JPD1_9GAMM</name>
<dbReference type="OrthoDB" id="6465216at2"/>
<evidence type="ECO:0000313" key="2">
    <source>
        <dbReference type="Proteomes" id="UP000028602"/>
    </source>
</evidence>
<dbReference type="AlphaFoldDB" id="A0A085JPD1"/>
<gene>
    <name evidence="1" type="ORF">GTPT_0501</name>
</gene>
<sequence>MKELTHVEVECVSGAGALADSLGNIGSTLGGAMKVLGLKNSVANASAVGTNLGLTLESAFSFVTSAIKLLRDK</sequence>
<proteinExistence type="predicted"/>
<accession>A0A085JPD1</accession>
<dbReference type="EMBL" id="JMPR01000008">
    <property type="protein sequence ID" value="KFD22327.1"/>
    <property type="molecule type" value="Genomic_DNA"/>
</dbReference>
<reference evidence="1 2" key="1">
    <citation type="submission" date="2014-05" db="EMBL/GenBank/DDBJ databases">
        <title>ATOL: Assembling a taxonomically balanced genome-scale reconstruction of the evolutionary history of the Enterobacteriaceae.</title>
        <authorList>
            <person name="Plunkett G.III."/>
            <person name="Neeno-Eckwall E.C."/>
            <person name="Glasner J.D."/>
            <person name="Perna N.T."/>
        </authorList>
    </citation>
    <scope>NUCLEOTIDE SEQUENCE [LARGE SCALE GENOMIC DNA]</scope>
    <source>
        <strain evidence="1 2">ATCC 33301</strain>
    </source>
</reference>
<dbReference type="Proteomes" id="UP000028602">
    <property type="component" value="Unassembled WGS sequence"/>
</dbReference>
<organism evidence="1 2">
    <name type="scientific">Tatumella ptyseos ATCC 33301</name>
    <dbReference type="NCBI Taxonomy" id="1005995"/>
    <lineage>
        <taxon>Bacteria</taxon>
        <taxon>Pseudomonadati</taxon>
        <taxon>Pseudomonadota</taxon>
        <taxon>Gammaproteobacteria</taxon>
        <taxon>Enterobacterales</taxon>
        <taxon>Erwiniaceae</taxon>
        <taxon>Tatumella</taxon>
    </lineage>
</organism>
<keyword evidence="2" id="KW-1185">Reference proteome</keyword>
<dbReference type="eggNOG" id="ENOG5031MVP">
    <property type="taxonomic scope" value="Bacteria"/>
</dbReference>